<dbReference type="Pfam" id="PF04420">
    <property type="entry name" value="CHD5"/>
    <property type="match status" value="1"/>
</dbReference>
<dbReference type="EMBL" id="CACRXK020014102">
    <property type="protein sequence ID" value="CAB4026260.1"/>
    <property type="molecule type" value="Genomic_DNA"/>
</dbReference>
<keyword evidence="6" id="KW-0472">Membrane</keyword>
<proteinExistence type="inferred from homology"/>
<evidence type="ECO:0000313" key="8">
    <source>
        <dbReference type="Proteomes" id="UP001152795"/>
    </source>
</evidence>
<evidence type="ECO:0000256" key="6">
    <source>
        <dbReference type="ARBA" id="ARBA00023136"/>
    </source>
</evidence>
<evidence type="ECO:0000256" key="5">
    <source>
        <dbReference type="ARBA" id="ARBA00022989"/>
    </source>
</evidence>
<accession>A0A7D9JBC8</accession>
<evidence type="ECO:0000256" key="1">
    <source>
        <dbReference type="ARBA" id="ARBA00004586"/>
    </source>
</evidence>
<dbReference type="GO" id="GO:0005789">
    <property type="term" value="C:endoplasmic reticulum membrane"/>
    <property type="evidence" value="ECO:0007669"/>
    <property type="project" value="UniProtKB-SubCell"/>
</dbReference>
<keyword evidence="7" id="KW-0675">Receptor</keyword>
<name>A0A7D9JBC8_PARCT</name>
<dbReference type="GO" id="GO:0043495">
    <property type="term" value="F:protein-membrane adaptor activity"/>
    <property type="evidence" value="ECO:0007669"/>
    <property type="project" value="TreeGrafter"/>
</dbReference>
<dbReference type="Proteomes" id="UP001152795">
    <property type="component" value="Unassembled WGS sequence"/>
</dbReference>
<comment type="caution">
    <text evidence="7">The sequence shown here is derived from an EMBL/GenBank/DDBJ whole genome shotgun (WGS) entry which is preliminary data.</text>
</comment>
<dbReference type="OrthoDB" id="69461at2759"/>
<comment type="subcellular location">
    <subcellularLocation>
        <location evidence="1">Endoplasmic reticulum membrane</location>
    </subcellularLocation>
</comment>
<evidence type="ECO:0000256" key="3">
    <source>
        <dbReference type="ARBA" id="ARBA00022692"/>
    </source>
</evidence>
<keyword evidence="8" id="KW-1185">Reference proteome</keyword>
<dbReference type="GO" id="GO:0043529">
    <property type="term" value="C:GET complex"/>
    <property type="evidence" value="ECO:0007669"/>
    <property type="project" value="TreeGrafter"/>
</dbReference>
<evidence type="ECO:0000256" key="4">
    <source>
        <dbReference type="ARBA" id="ARBA00022824"/>
    </source>
</evidence>
<evidence type="ECO:0000256" key="2">
    <source>
        <dbReference type="ARBA" id="ARBA00010799"/>
    </source>
</evidence>
<sequence>MVTAVAVFMLVFGLQFVRRFLTAYIPAFLTRPSYDEKQLVTSLREQQNELLHINAQHEFARHAKLKRLMNKNEDEIRRKGLQRQTQGLKIKGVLWVVGMALTVLCHSWVMWTYRYLPLVQLPTPWLAPLNRILRFPTNIDGAIGLPAWLLITNSIIFQLQRMWLP</sequence>
<reference evidence="7" key="1">
    <citation type="submission" date="2020-04" db="EMBL/GenBank/DDBJ databases">
        <authorList>
            <person name="Alioto T."/>
            <person name="Alioto T."/>
            <person name="Gomez Garrido J."/>
        </authorList>
    </citation>
    <scope>NUCLEOTIDE SEQUENCE</scope>
    <source>
        <strain evidence="7">A484AB</strain>
    </source>
</reference>
<keyword evidence="4" id="KW-0256">Endoplasmic reticulum</keyword>
<gene>
    <name evidence="7" type="ORF">PACLA_8A061726</name>
</gene>
<dbReference type="PANTHER" id="PTHR42650">
    <property type="entry name" value="TAIL-ANCHORED PROTEIN INSERTION RECEPTOR WRB"/>
    <property type="match status" value="1"/>
</dbReference>
<dbReference type="GO" id="GO:0071816">
    <property type="term" value="P:tail-anchored membrane protein insertion into ER membrane"/>
    <property type="evidence" value="ECO:0007669"/>
    <property type="project" value="InterPro"/>
</dbReference>
<evidence type="ECO:0000313" key="7">
    <source>
        <dbReference type="EMBL" id="CAB4026260.1"/>
    </source>
</evidence>
<keyword evidence="5" id="KW-1133">Transmembrane helix</keyword>
<organism evidence="7 8">
    <name type="scientific">Paramuricea clavata</name>
    <name type="common">Red gorgonian</name>
    <name type="synonym">Violescent sea-whip</name>
    <dbReference type="NCBI Taxonomy" id="317549"/>
    <lineage>
        <taxon>Eukaryota</taxon>
        <taxon>Metazoa</taxon>
        <taxon>Cnidaria</taxon>
        <taxon>Anthozoa</taxon>
        <taxon>Octocorallia</taxon>
        <taxon>Malacalcyonacea</taxon>
        <taxon>Plexauridae</taxon>
        <taxon>Paramuricea</taxon>
    </lineage>
</organism>
<protein>
    <submittedName>
        <fullName evidence="7">Tail-anchored insertion receptor WRB</fullName>
    </submittedName>
</protein>
<dbReference type="AlphaFoldDB" id="A0A7D9JBC8"/>
<keyword evidence="3" id="KW-0812">Transmembrane</keyword>
<comment type="similarity">
    <text evidence="2">Belongs to the WRB/GET1 family.</text>
</comment>
<dbReference type="PANTHER" id="PTHR42650:SF1">
    <property type="entry name" value="GUIDED ENTRY OF TAIL-ANCHORED PROTEINS FACTOR 1"/>
    <property type="match status" value="1"/>
</dbReference>
<dbReference type="InterPro" id="IPR028945">
    <property type="entry name" value="Get1"/>
</dbReference>